<dbReference type="PROSITE" id="PS50011">
    <property type="entry name" value="PROTEIN_KINASE_DOM"/>
    <property type="match status" value="1"/>
</dbReference>
<proteinExistence type="predicted"/>
<dbReference type="InterPro" id="IPR017441">
    <property type="entry name" value="Protein_kinase_ATP_BS"/>
</dbReference>
<dbReference type="Gene3D" id="3.30.200.20">
    <property type="entry name" value="Phosphorylase Kinase, domain 1"/>
    <property type="match status" value="1"/>
</dbReference>
<dbReference type="AlphaFoldDB" id="A0A1G6M2N4"/>
<dbReference type="InterPro" id="IPR011009">
    <property type="entry name" value="Kinase-like_dom_sf"/>
</dbReference>
<name>A0A1G6M2N4_9BURK</name>
<evidence type="ECO:0000313" key="8">
    <source>
        <dbReference type="Proteomes" id="UP000198908"/>
    </source>
</evidence>
<dbReference type="PANTHER" id="PTHR43289:SF6">
    <property type="entry name" value="SERINE_THREONINE-PROTEIN KINASE NEKL-3"/>
    <property type="match status" value="1"/>
</dbReference>
<dbReference type="SMART" id="SM00220">
    <property type="entry name" value="S_TKc"/>
    <property type="match status" value="1"/>
</dbReference>
<dbReference type="GO" id="GO:0005524">
    <property type="term" value="F:ATP binding"/>
    <property type="evidence" value="ECO:0007669"/>
    <property type="project" value="UniProtKB-UniRule"/>
</dbReference>
<keyword evidence="4 5" id="KW-0067">ATP-binding</keyword>
<gene>
    <name evidence="7" type="ORF">SAMN05421548_107100</name>
</gene>
<dbReference type="SUPFAM" id="SSF56112">
    <property type="entry name" value="Protein kinase-like (PK-like)"/>
    <property type="match status" value="1"/>
</dbReference>
<dbReference type="Pfam" id="PF00069">
    <property type="entry name" value="Pkinase"/>
    <property type="match status" value="1"/>
</dbReference>
<dbReference type="OrthoDB" id="9758570at2"/>
<keyword evidence="1" id="KW-0808">Transferase</keyword>
<evidence type="ECO:0000256" key="1">
    <source>
        <dbReference type="ARBA" id="ARBA00022679"/>
    </source>
</evidence>
<evidence type="ECO:0000256" key="5">
    <source>
        <dbReference type="PROSITE-ProRule" id="PRU10141"/>
    </source>
</evidence>
<reference evidence="8" key="1">
    <citation type="submission" date="2016-09" db="EMBL/GenBank/DDBJ databases">
        <authorList>
            <person name="Varghese N."/>
            <person name="Submissions S."/>
        </authorList>
    </citation>
    <scope>NUCLEOTIDE SEQUENCE [LARGE SCALE GENOMIC DNA]</scope>
    <source>
        <strain evidence="8">TNe-862</strain>
    </source>
</reference>
<dbReference type="RefSeq" id="WP_091996621.1">
    <property type="nucleotide sequence ID" value="NZ_FMYQ01000007.1"/>
</dbReference>
<evidence type="ECO:0000256" key="2">
    <source>
        <dbReference type="ARBA" id="ARBA00022741"/>
    </source>
</evidence>
<evidence type="ECO:0000259" key="6">
    <source>
        <dbReference type="PROSITE" id="PS50011"/>
    </source>
</evidence>
<feature type="binding site" evidence="5">
    <location>
        <position position="41"/>
    </location>
    <ligand>
        <name>ATP</name>
        <dbReference type="ChEBI" id="CHEBI:30616"/>
    </ligand>
</feature>
<dbReference type="InterPro" id="IPR000719">
    <property type="entry name" value="Prot_kinase_dom"/>
</dbReference>
<dbReference type="EMBL" id="FMYQ01000007">
    <property type="protein sequence ID" value="SDC49226.1"/>
    <property type="molecule type" value="Genomic_DNA"/>
</dbReference>
<keyword evidence="3 7" id="KW-0418">Kinase</keyword>
<dbReference type="CDD" id="cd14014">
    <property type="entry name" value="STKc_PknB_like"/>
    <property type="match status" value="1"/>
</dbReference>
<protein>
    <submittedName>
        <fullName evidence="7">Protein kinase domain-containing protein</fullName>
    </submittedName>
</protein>
<dbReference type="Gene3D" id="1.10.510.10">
    <property type="entry name" value="Transferase(Phosphotransferase) domain 1"/>
    <property type="match status" value="1"/>
</dbReference>
<keyword evidence="8" id="KW-1185">Reference proteome</keyword>
<keyword evidence="2 5" id="KW-0547">Nucleotide-binding</keyword>
<evidence type="ECO:0000256" key="3">
    <source>
        <dbReference type="ARBA" id="ARBA00022777"/>
    </source>
</evidence>
<organism evidence="7 8">
    <name type="scientific">Paraburkholderia lycopersici</name>
    <dbReference type="NCBI Taxonomy" id="416944"/>
    <lineage>
        <taxon>Bacteria</taxon>
        <taxon>Pseudomonadati</taxon>
        <taxon>Pseudomonadota</taxon>
        <taxon>Betaproteobacteria</taxon>
        <taxon>Burkholderiales</taxon>
        <taxon>Burkholderiaceae</taxon>
        <taxon>Paraburkholderia</taxon>
    </lineage>
</organism>
<dbReference type="PANTHER" id="PTHR43289">
    <property type="entry name" value="MITOGEN-ACTIVATED PROTEIN KINASE KINASE KINASE 20-RELATED"/>
    <property type="match status" value="1"/>
</dbReference>
<sequence length="442" mass="48474">MASGPGRLREVGGWQLQERLGRGGNGEVYKAVKGDRVAAIKILHSGRWDDVRRARFRDEIDAMQRCQEFGCIPVIEFDVPAAGVPGQAWFAMDLAEPLVDALGDNPSLVDVVSCVRDIARVLVSIHARGIAHRDIKPDNLFRYKGRWTVGDFGLADFDGKLAKTREGEKIGPVFYIAPEMLNEAVSADGEPADCYSLAKTLWVLITGQKFPLPGPLLRNIDALKASTYHSDERAPLLDAVLESATRHTASARPTMEEFAQELDTWLMPTGPASNDGLDLSDFAAVFSVAKYQMEVEQMERNAEAARVNETGERIREKLRPHVERLVTALNTASLTGVHGTVDNYMWGGMVRAAVPRQSNSGGFVRLELAINGNYQDPQRATLGVVCSVRRDGEQSGTFWEKSVEFLPGGSGEDIQIERLFSEVAAQLRPAVTRAAELNQALG</sequence>
<feature type="domain" description="Protein kinase" evidence="6">
    <location>
        <begin position="14"/>
        <end position="266"/>
    </location>
</feature>
<evidence type="ECO:0000313" key="7">
    <source>
        <dbReference type="EMBL" id="SDC49226.1"/>
    </source>
</evidence>
<evidence type="ECO:0000256" key="4">
    <source>
        <dbReference type="ARBA" id="ARBA00022840"/>
    </source>
</evidence>
<dbReference type="Proteomes" id="UP000198908">
    <property type="component" value="Unassembled WGS sequence"/>
</dbReference>
<dbReference type="STRING" id="416944.SAMN05421548_107100"/>
<accession>A0A1G6M2N4</accession>
<dbReference type="GO" id="GO:0004674">
    <property type="term" value="F:protein serine/threonine kinase activity"/>
    <property type="evidence" value="ECO:0007669"/>
    <property type="project" value="TreeGrafter"/>
</dbReference>
<dbReference type="PROSITE" id="PS00107">
    <property type="entry name" value="PROTEIN_KINASE_ATP"/>
    <property type="match status" value="1"/>
</dbReference>